<sequence length="744" mass="79996">MASLTPQETPNMNTSDQQQPTTHNPNDYYHQQKPPENMANNQEQQQQPIDPESSGEFLQRVGKMPLFSGVVRAYERGKGTSKVVRYGADLVESSVTSLSGRVASKVGPERIAQIDRYAGAALDRLGQFSHSQSPATSPPCQHCHSLRLLDTRSSPQEQELHRSIDQPGIIFPAPPDHPHPHQHELGTHDGFDTPTITTSFTPHTHLHPSHQLYPQQSLEEHDGSEPPTPAASPGGRLVYLTPRNSLSRWQNMLVEAGVTAGGIGAAVSEESMKSLQYCLQWLHYATVHLDHQITVLRDLIQTMNEGVSMVGGDRRESAQAGGGELEEEREESNQQMVISAQTAGSLAGIKTEVVETIRKVVAVVSKYAGVGLPEPAKQFVRTSILGLPLRWAEAIQPSPSTAASTSIPPGYSAGPVDRISNPKTATLLAAGRVLTFAVESLDMLKSITAIFSESVERADAWVERLRLIGIQHRHEQAKNKRDGRVVSSGELGLGGREGSMIGIAAGGGGGMGRVSRMEVDSSEGCGAIGGPSSETGRGTTQGGLVRSRCSSTSTMDESARSLSSSMMSGWERSTVGSANTSSSTTLAGGTAGSSSCCALPFSANGVIKTPASADRTTAKRRKANTPPPPQPTFPLGSSLSQILRDDHHLFIHPQQQQQQQHHHHQQQQPRFLNPSCPSPSSSLHKLLLDQDQVSAFDLVHRWAHVDHLAPPPPPPHNPHLGTHDSHDLDSHPLPTDGSNIGPLQ</sequence>
<dbReference type="GO" id="GO:0006357">
    <property type="term" value="P:regulation of transcription by RNA polymerase II"/>
    <property type="evidence" value="ECO:0000318"/>
    <property type="project" value="GO_Central"/>
</dbReference>
<feature type="region of interest" description="Disordered" evidence="1">
    <location>
        <begin position="521"/>
        <end position="589"/>
    </location>
</feature>
<gene>
    <name evidence="2" type="ORF">PGTG_12446</name>
</gene>
<accession>E3KQB5</accession>
<dbReference type="KEGG" id="pgr:PGTG_12446"/>
<feature type="region of interest" description="Disordered" evidence="1">
    <location>
        <begin position="610"/>
        <end position="638"/>
    </location>
</feature>
<proteinExistence type="predicted"/>
<dbReference type="AlphaFoldDB" id="E3KQB5"/>
<dbReference type="HOGENOM" id="CLU_384556_0_0_1"/>
<dbReference type="GO" id="GO:0008654">
    <property type="term" value="P:phospholipid biosynthetic process"/>
    <property type="evidence" value="ECO:0000318"/>
    <property type="project" value="GO_Central"/>
</dbReference>
<feature type="region of interest" description="Disordered" evidence="1">
    <location>
        <begin position="1"/>
        <end position="53"/>
    </location>
</feature>
<protein>
    <recommendedName>
        <fullName evidence="4">Clock-controlled protein 8</fullName>
    </recommendedName>
</protein>
<dbReference type="RefSeq" id="XP_003330909.2">
    <property type="nucleotide sequence ID" value="XM_003330861.2"/>
</dbReference>
<feature type="compositionally biased region" description="Low complexity" evidence="1">
    <location>
        <begin position="666"/>
        <end position="683"/>
    </location>
</feature>
<name>E3KQB5_PUCGT</name>
<evidence type="ECO:0008006" key="4">
    <source>
        <dbReference type="Google" id="ProtNLM"/>
    </source>
</evidence>
<dbReference type="InParanoid" id="E3KQB5"/>
<evidence type="ECO:0000256" key="1">
    <source>
        <dbReference type="SAM" id="MobiDB-lite"/>
    </source>
</evidence>
<feature type="region of interest" description="Disordered" evidence="1">
    <location>
        <begin position="216"/>
        <end position="235"/>
    </location>
</feature>
<dbReference type="GO" id="GO:0005783">
    <property type="term" value="C:endoplasmic reticulum"/>
    <property type="evidence" value="ECO:0000318"/>
    <property type="project" value="GO_Central"/>
</dbReference>
<feature type="compositionally biased region" description="Low complexity" evidence="1">
    <location>
        <begin position="34"/>
        <end position="52"/>
    </location>
</feature>
<dbReference type="GO" id="GO:0003714">
    <property type="term" value="F:transcription corepressor activity"/>
    <property type="evidence" value="ECO:0000318"/>
    <property type="project" value="GO_Central"/>
</dbReference>
<organism evidence="2 3">
    <name type="scientific">Puccinia graminis f. sp. tritici (strain CRL 75-36-700-3 / race SCCL)</name>
    <name type="common">Black stem rust fungus</name>
    <dbReference type="NCBI Taxonomy" id="418459"/>
    <lineage>
        <taxon>Eukaryota</taxon>
        <taxon>Fungi</taxon>
        <taxon>Dikarya</taxon>
        <taxon>Basidiomycota</taxon>
        <taxon>Pucciniomycotina</taxon>
        <taxon>Pucciniomycetes</taxon>
        <taxon>Pucciniales</taxon>
        <taxon>Pucciniaceae</taxon>
        <taxon>Puccinia</taxon>
    </lineage>
</organism>
<dbReference type="STRING" id="418459.E3KQB5"/>
<feature type="region of interest" description="Disordered" evidence="1">
    <location>
        <begin position="707"/>
        <end position="744"/>
    </location>
</feature>
<dbReference type="GO" id="GO:0030968">
    <property type="term" value="P:endoplasmic reticulum unfolded protein response"/>
    <property type="evidence" value="ECO:0000318"/>
    <property type="project" value="GO_Central"/>
</dbReference>
<feature type="compositionally biased region" description="Polar residues" evidence="1">
    <location>
        <begin position="1"/>
        <end position="25"/>
    </location>
</feature>
<evidence type="ECO:0000313" key="2">
    <source>
        <dbReference type="EMBL" id="EFP86490.2"/>
    </source>
</evidence>
<dbReference type="InterPro" id="IPR013927">
    <property type="entry name" value="TF_Opi1_Ccg-8"/>
</dbReference>
<dbReference type="eggNOG" id="ENOG502RG16">
    <property type="taxonomic scope" value="Eukaryota"/>
</dbReference>
<feature type="compositionally biased region" description="Basic and acidic residues" evidence="1">
    <location>
        <begin position="721"/>
        <end position="730"/>
    </location>
</feature>
<feature type="compositionally biased region" description="Low complexity" evidence="1">
    <location>
        <begin position="560"/>
        <end position="589"/>
    </location>
</feature>
<dbReference type="OrthoDB" id="2441642at2759"/>
<reference key="1">
    <citation type="submission" date="2007-01" db="EMBL/GenBank/DDBJ databases">
        <title>The Genome Sequence of Puccinia graminis f. sp. tritici Strain CRL 75-36-700-3.</title>
        <authorList>
            <consortium name="The Broad Institute Genome Sequencing Platform"/>
            <person name="Birren B."/>
            <person name="Lander E."/>
            <person name="Galagan J."/>
            <person name="Nusbaum C."/>
            <person name="Devon K."/>
            <person name="Cuomo C."/>
            <person name="Jaffe D."/>
            <person name="Butler J."/>
            <person name="Alvarez P."/>
            <person name="Gnerre S."/>
            <person name="Grabherr M."/>
            <person name="Mauceli E."/>
            <person name="Brockman W."/>
            <person name="Young S."/>
            <person name="LaButti K."/>
            <person name="Sykes S."/>
            <person name="DeCaprio D."/>
            <person name="Crawford M."/>
            <person name="Koehrsen M."/>
            <person name="Engels R."/>
            <person name="Montgomery P."/>
            <person name="Pearson M."/>
            <person name="Howarth C."/>
            <person name="Larson L."/>
            <person name="White J."/>
            <person name="Zeng Q."/>
            <person name="Kodira C."/>
            <person name="Yandava C."/>
            <person name="Alvarado L."/>
            <person name="O'Leary S."/>
            <person name="Szabo L."/>
            <person name="Dean R."/>
            <person name="Schein J."/>
        </authorList>
    </citation>
    <scope>NUCLEOTIDE SEQUENCE</scope>
    <source>
        <strain>CRL 75-36-700-3</strain>
    </source>
</reference>
<dbReference type="VEuPathDB" id="FungiDB:PGTG_12446"/>
<dbReference type="PANTHER" id="PTHR38406">
    <property type="entry name" value="TRANSCRIPTIONAL REPRESSOR OPI1"/>
    <property type="match status" value="1"/>
</dbReference>
<dbReference type="PANTHER" id="PTHR38406:SF1">
    <property type="entry name" value="TRANSCRIPTIONAL REPRESSOR OPI1"/>
    <property type="match status" value="1"/>
</dbReference>
<dbReference type="GeneID" id="10540505"/>
<dbReference type="EMBL" id="DS178300">
    <property type="protein sequence ID" value="EFP86490.2"/>
    <property type="molecule type" value="Genomic_DNA"/>
</dbReference>
<dbReference type="GO" id="GO:0005634">
    <property type="term" value="C:nucleus"/>
    <property type="evidence" value="ECO:0000318"/>
    <property type="project" value="GO_Central"/>
</dbReference>
<dbReference type="Pfam" id="PF08618">
    <property type="entry name" value="Opi1"/>
    <property type="match status" value="1"/>
</dbReference>
<feature type="region of interest" description="Disordered" evidence="1">
    <location>
        <begin position="653"/>
        <end position="683"/>
    </location>
</feature>
<evidence type="ECO:0000313" key="3">
    <source>
        <dbReference type="Proteomes" id="UP000008783"/>
    </source>
</evidence>
<keyword evidence="3" id="KW-1185">Reference proteome</keyword>
<dbReference type="Proteomes" id="UP000008783">
    <property type="component" value="Unassembled WGS sequence"/>
</dbReference>
<feature type="region of interest" description="Disordered" evidence="1">
    <location>
        <begin position="312"/>
        <end position="331"/>
    </location>
</feature>
<reference evidence="3" key="2">
    <citation type="journal article" date="2011" name="Proc. Natl. Acad. Sci. U.S.A.">
        <title>Obligate biotrophy features unraveled by the genomic analysis of rust fungi.</title>
        <authorList>
            <person name="Duplessis S."/>
            <person name="Cuomo C.A."/>
            <person name="Lin Y.-C."/>
            <person name="Aerts A."/>
            <person name="Tisserant E."/>
            <person name="Veneault-Fourrey C."/>
            <person name="Joly D.L."/>
            <person name="Hacquard S."/>
            <person name="Amselem J."/>
            <person name="Cantarel B.L."/>
            <person name="Chiu R."/>
            <person name="Coutinho P.M."/>
            <person name="Feau N."/>
            <person name="Field M."/>
            <person name="Frey P."/>
            <person name="Gelhaye E."/>
            <person name="Goldberg J."/>
            <person name="Grabherr M.G."/>
            <person name="Kodira C.D."/>
            <person name="Kohler A."/>
            <person name="Kuees U."/>
            <person name="Lindquist E.A."/>
            <person name="Lucas S.M."/>
            <person name="Mago R."/>
            <person name="Mauceli E."/>
            <person name="Morin E."/>
            <person name="Murat C."/>
            <person name="Pangilinan J.L."/>
            <person name="Park R."/>
            <person name="Pearson M."/>
            <person name="Quesneville H."/>
            <person name="Rouhier N."/>
            <person name="Sakthikumar S."/>
            <person name="Salamov A.A."/>
            <person name="Schmutz J."/>
            <person name="Selles B."/>
            <person name="Shapiro H."/>
            <person name="Tanguay P."/>
            <person name="Tuskan G.A."/>
            <person name="Henrissat B."/>
            <person name="Van de Peer Y."/>
            <person name="Rouze P."/>
            <person name="Ellis J.G."/>
            <person name="Dodds P.N."/>
            <person name="Schein J.E."/>
            <person name="Zhong S."/>
            <person name="Hamelin R.C."/>
            <person name="Grigoriev I.V."/>
            <person name="Szabo L.J."/>
            <person name="Martin F."/>
        </authorList>
    </citation>
    <scope>NUCLEOTIDE SEQUENCE [LARGE SCALE GENOMIC DNA]</scope>
    <source>
        <strain evidence="3">CRL 75-36-700-3 / race SCCL</strain>
    </source>
</reference>